<organism evidence="3 4">
    <name type="scientific">Fraxinus pennsylvanica</name>
    <dbReference type="NCBI Taxonomy" id="56036"/>
    <lineage>
        <taxon>Eukaryota</taxon>
        <taxon>Viridiplantae</taxon>
        <taxon>Streptophyta</taxon>
        <taxon>Embryophyta</taxon>
        <taxon>Tracheophyta</taxon>
        <taxon>Spermatophyta</taxon>
        <taxon>Magnoliopsida</taxon>
        <taxon>eudicotyledons</taxon>
        <taxon>Gunneridae</taxon>
        <taxon>Pentapetalae</taxon>
        <taxon>asterids</taxon>
        <taxon>lamiids</taxon>
        <taxon>Lamiales</taxon>
        <taxon>Oleaceae</taxon>
        <taxon>Oleeae</taxon>
        <taxon>Fraxinus</taxon>
    </lineage>
</organism>
<dbReference type="GO" id="GO:0004523">
    <property type="term" value="F:RNA-DNA hybrid ribonuclease activity"/>
    <property type="evidence" value="ECO:0007669"/>
    <property type="project" value="InterPro"/>
</dbReference>
<dbReference type="Pfam" id="PF13966">
    <property type="entry name" value="zf-RVT"/>
    <property type="match status" value="1"/>
</dbReference>
<dbReference type="InterPro" id="IPR026960">
    <property type="entry name" value="RVT-Znf"/>
</dbReference>
<dbReference type="EMBL" id="OU503039">
    <property type="protein sequence ID" value="CAI9759440.1"/>
    <property type="molecule type" value="Genomic_DNA"/>
</dbReference>
<dbReference type="InterPro" id="IPR012337">
    <property type="entry name" value="RNaseH-like_sf"/>
</dbReference>
<evidence type="ECO:0000259" key="1">
    <source>
        <dbReference type="Pfam" id="PF13456"/>
    </source>
</evidence>
<gene>
    <name evidence="3" type="ORF">FPE_LOCUS6870</name>
</gene>
<evidence type="ECO:0000313" key="4">
    <source>
        <dbReference type="Proteomes" id="UP000834106"/>
    </source>
</evidence>
<reference evidence="3" key="1">
    <citation type="submission" date="2023-05" db="EMBL/GenBank/DDBJ databases">
        <authorList>
            <person name="Huff M."/>
        </authorList>
    </citation>
    <scope>NUCLEOTIDE SEQUENCE</scope>
</reference>
<keyword evidence="4" id="KW-1185">Reference proteome</keyword>
<feature type="domain" description="RNase H type-1" evidence="1">
    <location>
        <begin position="75"/>
        <end position="168"/>
    </location>
</feature>
<protein>
    <recommendedName>
        <fullName evidence="5">RNase H type-1 domain-containing protein</fullName>
    </recommendedName>
</protein>
<dbReference type="PANTHER" id="PTHR47723:SF19">
    <property type="entry name" value="POLYNUCLEOTIDYL TRANSFERASE, RIBONUCLEASE H-LIKE SUPERFAMILY PROTEIN"/>
    <property type="match status" value="1"/>
</dbReference>
<evidence type="ECO:0000313" key="3">
    <source>
        <dbReference type="EMBL" id="CAI9759440.1"/>
    </source>
</evidence>
<name>A0AAD1YYG5_9LAMI</name>
<dbReference type="Proteomes" id="UP000834106">
    <property type="component" value="Chromosome 4"/>
</dbReference>
<dbReference type="SUPFAM" id="SSF53098">
    <property type="entry name" value="Ribonuclease H-like"/>
    <property type="match status" value="1"/>
</dbReference>
<dbReference type="InterPro" id="IPR036397">
    <property type="entry name" value="RNaseH_sf"/>
</dbReference>
<dbReference type="Pfam" id="PF13456">
    <property type="entry name" value="RVT_3"/>
    <property type="match status" value="1"/>
</dbReference>
<evidence type="ECO:0000259" key="2">
    <source>
        <dbReference type="Pfam" id="PF13966"/>
    </source>
</evidence>
<dbReference type="PANTHER" id="PTHR47723">
    <property type="entry name" value="OS05G0353850 PROTEIN"/>
    <property type="match status" value="1"/>
</dbReference>
<dbReference type="InterPro" id="IPR044730">
    <property type="entry name" value="RNase_H-like_dom_plant"/>
</dbReference>
<dbReference type="AlphaFoldDB" id="A0AAD1YYG5"/>
<dbReference type="Gene3D" id="3.30.420.10">
    <property type="entry name" value="Ribonuclease H-like superfamily/Ribonuclease H"/>
    <property type="match status" value="1"/>
</dbReference>
<evidence type="ECO:0008006" key="5">
    <source>
        <dbReference type="Google" id="ProtNLM"/>
    </source>
</evidence>
<dbReference type="InterPro" id="IPR053151">
    <property type="entry name" value="RNase_H-like"/>
</dbReference>
<sequence length="172" mass="19971">MLRIKAPEVHWAKWVWNKAIPKRVSVTMWKALLGSLCVDSRILKVEFCLIWTFHCDAAVKENSYDHLEEADSGDEFGKVMAGFTSQLGEATNTEADLRAIIEGLNVCQQLGACVVEIECDSLIIVNWLINRKCTVWYPWDFWEELFVLINLFEVHVMHQYREGNQVAEHWQN</sequence>
<accession>A0AAD1YYG5</accession>
<feature type="domain" description="Reverse transcriptase zinc-binding" evidence="2">
    <location>
        <begin position="1"/>
        <end position="66"/>
    </location>
</feature>
<proteinExistence type="predicted"/>
<dbReference type="InterPro" id="IPR002156">
    <property type="entry name" value="RNaseH_domain"/>
</dbReference>
<dbReference type="GO" id="GO:0003676">
    <property type="term" value="F:nucleic acid binding"/>
    <property type="evidence" value="ECO:0007669"/>
    <property type="project" value="InterPro"/>
</dbReference>
<dbReference type="CDD" id="cd06222">
    <property type="entry name" value="RNase_H_like"/>
    <property type="match status" value="1"/>
</dbReference>